<keyword evidence="3" id="KW-0689">Ribosomal protein</keyword>
<dbReference type="PANTHER" id="PTHR20938:SF0">
    <property type="entry name" value="INTEGRATOR COMPLEX SUBUNIT 4"/>
    <property type="match status" value="1"/>
</dbReference>
<dbReference type="InterPro" id="IPR016024">
    <property type="entry name" value="ARM-type_fold"/>
</dbReference>
<evidence type="ECO:0000313" key="9">
    <source>
        <dbReference type="EMBL" id="KAG8506921.1"/>
    </source>
</evidence>
<comment type="caution">
    <text evidence="9">The sequence shown here is derived from an EMBL/GenBank/DDBJ whole genome shotgun (WGS) entry which is preliminary data.</text>
</comment>
<dbReference type="InterPro" id="IPR023574">
    <property type="entry name" value="Ribosomal_uL4_dom_sf"/>
</dbReference>
<evidence type="ECO:0000259" key="7">
    <source>
        <dbReference type="Pfam" id="PF24493"/>
    </source>
</evidence>
<dbReference type="EMBL" id="JAGFMF010012144">
    <property type="protein sequence ID" value="KAG8506921.1"/>
    <property type="molecule type" value="Genomic_DNA"/>
</dbReference>
<dbReference type="Pfam" id="PF12765">
    <property type="entry name" value="Cohesin_HEAT"/>
    <property type="match status" value="1"/>
</dbReference>
<dbReference type="GO" id="GO:1990904">
    <property type="term" value="C:ribonucleoprotein complex"/>
    <property type="evidence" value="ECO:0007669"/>
    <property type="project" value="UniProtKB-KW"/>
</dbReference>
<dbReference type="InterPro" id="IPR057412">
    <property type="entry name" value="INTS4_C"/>
</dbReference>
<keyword evidence="4" id="KW-0539">Nucleus</keyword>
<evidence type="ECO:0000259" key="6">
    <source>
        <dbReference type="Pfam" id="PF14374"/>
    </source>
</evidence>
<evidence type="ECO:0000256" key="3">
    <source>
        <dbReference type="ARBA" id="ARBA00022980"/>
    </source>
</evidence>
<dbReference type="GO" id="GO:0016180">
    <property type="term" value="P:snRNA processing"/>
    <property type="evidence" value="ECO:0007669"/>
    <property type="project" value="TreeGrafter"/>
</dbReference>
<comment type="similarity">
    <text evidence="2">Belongs to the universal ribosomal protein uL4 family.</text>
</comment>
<reference evidence="9" key="1">
    <citation type="journal article" date="2021" name="Evol. Appl.">
        <title>The genome of the Pyrenean desman and the effects of bottlenecks and inbreeding on the genomic landscape of an endangered species.</title>
        <authorList>
            <person name="Escoda L."/>
            <person name="Castresana J."/>
        </authorList>
    </citation>
    <scope>NUCLEOTIDE SEQUENCE</scope>
    <source>
        <strain evidence="9">IBE-C5619</strain>
    </source>
</reference>
<dbReference type="SUPFAM" id="SSF52166">
    <property type="entry name" value="Ribosomal protein L4"/>
    <property type="match status" value="1"/>
</dbReference>
<dbReference type="Gene3D" id="3.40.1370.10">
    <property type="match status" value="1"/>
</dbReference>
<feature type="non-terminal residue" evidence="9">
    <location>
        <position position="1"/>
    </location>
</feature>
<evidence type="ECO:0000313" key="10">
    <source>
        <dbReference type="Proteomes" id="UP000700334"/>
    </source>
</evidence>
<feature type="domain" description="INTS4 8 helical bundle" evidence="7">
    <location>
        <begin position="649"/>
        <end position="851"/>
    </location>
</feature>
<dbReference type="Gene3D" id="1.25.10.10">
    <property type="entry name" value="Leucine-rich Repeat Variant"/>
    <property type="match status" value="1"/>
</dbReference>
<dbReference type="InterPro" id="IPR026003">
    <property type="entry name" value="Cohesin_HEAT"/>
</dbReference>
<keyword evidence="5" id="KW-0687">Ribonucleoprotein</keyword>
<dbReference type="AlphaFoldDB" id="A0A8J5ZKW4"/>
<dbReference type="Pfam" id="PF14374">
    <property type="entry name" value="Ribos_L4_asso_C"/>
    <property type="match status" value="1"/>
</dbReference>
<dbReference type="GO" id="GO:0032039">
    <property type="term" value="C:integrator complex"/>
    <property type="evidence" value="ECO:0007669"/>
    <property type="project" value="TreeGrafter"/>
</dbReference>
<evidence type="ECO:0000256" key="2">
    <source>
        <dbReference type="ARBA" id="ARBA00010528"/>
    </source>
</evidence>
<dbReference type="Proteomes" id="UP000700334">
    <property type="component" value="Unassembled WGS sequence"/>
</dbReference>
<gene>
    <name evidence="9" type="ORF">J0S82_001200</name>
</gene>
<evidence type="ECO:0000256" key="5">
    <source>
        <dbReference type="ARBA" id="ARBA00023274"/>
    </source>
</evidence>
<keyword evidence="10" id="KW-1185">Reference proteome</keyword>
<evidence type="ECO:0000256" key="1">
    <source>
        <dbReference type="ARBA" id="ARBA00004123"/>
    </source>
</evidence>
<dbReference type="OrthoDB" id="18190at2759"/>
<dbReference type="InterPro" id="IPR056235">
    <property type="entry name" value="INTS4_8HBD"/>
</dbReference>
<protein>
    <submittedName>
        <fullName evidence="9">Integrator complex subunit 4</fullName>
    </submittedName>
</protein>
<feature type="domain" description="Large ribosomal subunit protein uL4 C-terminal" evidence="6">
    <location>
        <begin position="447"/>
        <end position="510"/>
    </location>
</feature>
<evidence type="ECO:0000259" key="8">
    <source>
        <dbReference type="Pfam" id="PF25458"/>
    </source>
</evidence>
<sequence>HLTDTSHGVRNKCLQLLGNLGSLEKSVTKDAEGLAGRDVQKIIGDYFSDQDPRVRTAAIKAMACKLLSDDYEQVRSAAVQLIWVVSQLYPESIVPIPSSNEEIRLVDDAFGKICHMVSDGSWVVRVQAAKLLGSMEQVSSHFLEQTLDKKLMSDLRRKRTAHERAKELYSSGEFSSGRKWGDDAPKEEVDTGAVNLIESGACGAFVHGLEDEMYEVRIAAVEALCMLAQSSPSFAEKCLDFLVDMFNDEIEEVRLQSIHTMRKISNNITLREDQLDTVLAVLEDSSRDIREALHELLCCTNVSTKEGIHLALVELLKNLNKYPTDRDSIWNELEGHQTRLTLGVLAELWLEFPEWTQHSVQGTFGNTCCGDCIRVPTKTWHPWHHRVNTTQTLITLAMSKGYCVEEVPELPLVVEDKVEGKQGGKLNILKLAFGSHVGLFCTWTESAFRNTDVGRILKSPEIQRVLQALHKIHRRVLRKNPLKNLRILLTLYLYAETMCWNTILHHAQTHKLWMIVAAALEAKSDENGVPCKKPMVGKKGKKAVGFLGSRHPTLVLPLVPELLSTHPFFDTAEPDMDDPAYIAVLVLIFNAAKACPTMPALFSDHTFRHYAYLRDSLSHLVPALRLPGRKLVSSAVSPSITPHEDPSHQFLQQSLERVYSLQHLDPQGTQELLEFTIRDLQRLGELQSELAGVADFSATYLQCQLLLIKALQEKLWNVAAPLYLKQSDLASAAAKQIMEETYKMEFMYSGVENKQVVIIHHMRLQAKALQLIVTARTTRGVDLLFGMCEKFLQEVDFFQRCFIADLPHLQDSFVDKLLDLMPRLMTSKPAEVAKILQTMLRQSTFLHLPLPEQIHKASATIIEPAGESDNPLRFTSGLVVALDVDATLEHVQDPQSTVKVQVLYPDGQAQMIHPKPTDFRNPGPGRHRLITQVYLSHTAWTEPCQVEVRLLLAYNSNSRIPKSFWIEGGEVSPQVETSIEGTIPFSKSVKVYIMPKPARR</sequence>
<dbReference type="Pfam" id="PF24493">
    <property type="entry name" value="INTS4_8HBD"/>
    <property type="match status" value="1"/>
</dbReference>
<dbReference type="GO" id="GO:0003735">
    <property type="term" value="F:structural constituent of ribosome"/>
    <property type="evidence" value="ECO:0007669"/>
    <property type="project" value="InterPro"/>
</dbReference>
<organism evidence="9 10">
    <name type="scientific">Galemys pyrenaicus</name>
    <name type="common">Iberian desman</name>
    <name type="synonym">Pyrenean desman</name>
    <dbReference type="NCBI Taxonomy" id="202257"/>
    <lineage>
        <taxon>Eukaryota</taxon>
        <taxon>Metazoa</taxon>
        <taxon>Chordata</taxon>
        <taxon>Craniata</taxon>
        <taxon>Vertebrata</taxon>
        <taxon>Euteleostomi</taxon>
        <taxon>Mammalia</taxon>
        <taxon>Eutheria</taxon>
        <taxon>Laurasiatheria</taxon>
        <taxon>Eulipotyphla</taxon>
        <taxon>Talpidae</taxon>
        <taxon>Galemys</taxon>
    </lineage>
</organism>
<dbReference type="Pfam" id="PF25458">
    <property type="entry name" value="INTS4_C"/>
    <property type="match status" value="1"/>
</dbReference>
<name>A0A8J5ZKW4_GALPY</name>
<accession>A0A8J5ZKW4</accession>
<dbReference type="Pfam" id="PF13646">
    <property type="entry name" value="HEAT_2"/>
    <property type="match status" value="1"/>
</dbReference>
<dbReference type="FunFam" id="1.25.10.10:FF:000119">
    <property type="entry name" value="Integrator complex subunit 4"/>
    <property type="match status" value="1"/>
</dbReference>
<dbReference type="GO" id="GO:0005840">
    <property type="term" value="C:ribosome"/>
    <property type="evidence" value="ECO:0007669"/>
    <property type="project" value="UniProtKB-KW"/>
</dbReference>
<feature type="domain" description="Integrator complex subunit 4/Protein SIEL C-terminal Ig-like" evidence="8">
    <location>
        <begin position="860"/>
        <end position="997"/>
    </location>
</feature>
<dbReference type="PANTHER" id="PTHR20938">
    <property type="entry name" value="INTEGRATOR COMPLEX SUBUNIT 4"/>
    <property type="match status" value="1"/>
</dbReference>
<comment type="subcellular location">
    <subcellularLocation>
        <location evidence="1">Nucleus</location>
    </subcellularLocation>
</comment>
<dbReference type="InterPro" id="IPR011989">
    <property type="entry name" value="ARM-like"/>
</dbReference>
<dbReference type="InterPro" id="IPR025755">
    <property type="entry name" value="Ribos_uL4_C_dom"/>
</dbReference>
<dbReference type="SUPFAM" id="SSF48371">
    <property type="entry name" value="ARM repeat"/>
    <property type="match status" value="1"/>
</dbReference>
<proteinExistence type="inferred from homology"/>
<evidence type="ECO:0000256" key="4">
    <source>
        <dbReference type="ARBA" id="ARBA00023242"/>
    </source>
</evidence>
<dbReference type="GO" id="GO:0006412">
    <property type="term" value="P:translation"/>
    <property type="evidence" value="ECO:0007669"/>
    <property type="project" value="InterPro"/>
</dbReference>